<sequence>MEIASLKQNFQDWITQQWVILFGKKIIRKDYEWLVGPFGNTKGIGQKFIQQLAVREQLEIESNQINKGLIQSIDQLGLTSQELERLSKNVIDFYENTSNYDFDLTVKWNPFFKAFGFLLKILFSNRIEQLNLPMKNNTDAKNLKSDIIHLVDKKSKDLKRTVWLRTFAKSNQVVYSGVYETCIIPNGKNCIKAMFPLPNGNATVILEPSVGSNGELVLQSLGKRIGESGFYFLLEDTNGSLWTKYIKSFKDKLVVHDENDKIKAVQTMTLWGFRVLTFIYHIELKSC</sequence>
<protein>
    <submittedName>
        <fullName evidence="1">Uncharacterized protein</fullName>
    </submittedName>
</protein>
<dbReference type="RefSeq" id="WP_074673566.1">
    <property type="nucleotide sequence ID" value="NZ_FNTB01000001.1"/>
</dbReference>
<accession>A0A1H4R9N2</accession>
<dbReference type="Proteomes" id="UP000183038">
    <property type="component" value="Unassembled WGS sequence"/>
</dbReference>
<dbReference type="EMBL" id="FNTB01000001">
    <property type="protein sequence ID" value="SEC28573.1"/>
    <property type="molecule type" value="Genomic_DNA"/>
</dbReference>
<proteinExistence type="predicted"/>
<dbReference type="AlphaFoldDB" id="A0A1H4R9N2"/>
<name>A0A1H4R9N2_9FLAO</name>
<evidence type="ECO:0000313" key="1">
    <source>
        <dbReference type="EMBL" id="SEC28573.1"/>
    </source>
</evidence>
<reference evidence="1 2" key="1">
    <citation type="submission" date="2016-10" db="EMBL/GenBank/DDBJ databases">
        <authorList>
            <person name="de Groot N.N."/>
        </authorList>
    </citation>
    <scope>NUCLEOTIDE SEQUENCE [LARGE SCALE GENOMIC DNA]</scope>
    <source>
        <strain evidence="1 2">MAR_2009_71</strain>
    </source>
</reference>
<dbReference type="OrthoDB" id="3678706at2"/>
<gene>
    <name evidence="1" type="ORF">SAMN05192540_2802</name>
</gene>
<organism evidence="1 2">
    <name type="scientific">Maribacter dokdonensis</name>
    <dbReference type="NCBI Taxonomy" id="320912"/>
    <lineage>
        <taxon>Bacteria</taxon>
        <taxon>Pseudomonadati</taxon>
        <taxon>Bacteroidota</taxon>
        <taxon>Flavobacteriia</taxon>
        <taxon>Flavobacteriales</taxon>
        <taxon>Flavobacteriaceae</taxon>
        <taxon>Maribacter</taxon>
    </lineage>
</organism>
<evidence type="ECO:0000313" key="2">
    <source>
        <dbReference type="Proteomes" id="UP000183038"/>
    </source>
</evidence>